<organism evidence="6 7">
    <name type="scientific">Vibrio ruber (strain DSM 16370 / JCM 11486 / BCRC 17186 / CECT 7878 / LMG 23124 / VR1)</name>
    <dbReference type="NCBI Taxonomy" id="1123498"/>
    <lineage>
        <taxon>Bacteria</taxon>
        <taxon>Pseudomonadati</taxon>
        <taxon>Pseudomonadota</taxon>
        <taxon>Gammaproteobacteria</taxon>
        <taxon>Vibrionales</taxon>
        <taxon>Vibrionaceae</taxon>
        <taxon>Vibrio</taxon>
    </lineage>
</organism>
<reference evidence="7" key="1">
    <citation type="submission" date="2017-02" db="EMBL/GenBank/DDBJ databases">
        <authorList>
            <person name="Rodrigo-Torres L."/>
            <person name="Arahal R.D."/>
            <person name="Lucena T."/>
        </authorList>
    </citation>
    <scope>NUCLEOTIDE SEQUENCE [LARGE SCALE GENOMIC DNA]</scope>
    <source>
        <strain evidence="7">CECT 7878</strain>
    </source>
</reference>
<dbReference type="InterPro" id="IPR005119">
    <property type="entry name" value="LysR_subst-bd"/>
</dbReference>
<sequence>MAGLLRRTGDEMSKYHNQHTLYYIDALLKFSNYSKAAESLYISQPYLTQVIKRIESELNCQIINRSELPYRLTEQGKIYYDYLGSLDTVHANMRRQIAAITDKDKQTIKIGILTSIGTYLIPLFLPKFLERYPDCQIELVEDIPENNEKRLLKGEVDFWIGQNASSIAPNLLAVSWGKHGYFAVIPKSCDLYQAGMATIAPGSIEMDDLLRQKFVLTAKGSAIRAQVDHLFSIYKIKPDIVLESREIATVKHLAMAGCGITFVPESLTIAPCPEQYNIYPLPIDQLNLDYFIAHHSSRALSVMEQGLVDSFLRNKDTATY</sequence>
<dbReference type="Gene3D" id="1.10.10.10">
    <property type="entry name" value="Winged helix-like DNA-binding domain superfamily/Winged helix DNA-binding domain"/>
    <property type="match status" value="1"/>
</dbReference>
<dbReference type="PROSITE" id="PS50931">
    <property type="entry name" value="HTH_LYSR"/>
    <property type="match status" value="1"/>
</dbReference>
<dbReference type="SUPFAM" id="SSF46785">
    <property type="entry name" value="Winged helix' DNA-binding domain"/>
    <property type="match status" value="1"/>
</dbReference>
<evidence type="ECO:0000256" key="3">
    <source>
        <dbReference type="ARBA" id="ARBA00023125"/>
    </source>
</evidence>
<evidence type="ECO:0000259" key="5">
    <source>
        <dbReference type="PROSITE" id="PS50931"/>
    </source>
</evidence>
<protein>
    <submittedName>
        <fullName evidence="6">HTH-type transcriptional regulator BenM</fullName>
    </submittedName>
</protein>
<evidence type="ECO:0000313" key="6">
    <source>
        <dbReference type="EMBL" id="SJN56017.1"/>
    </source>
</evidence>
<dbReference type="GO" id="GO:0003700">
    <property type="term" value="F:DNA-binding transcription factor activity"/>
    <property type="evidence" value="ECO:0007669"/>
    <property type="project" value="InterPro"/>
</dbReference>
<proteinExistence type="inferred from homology"/>
<keyword evidence="3" id="KW-0238">DNA-binding</keyword>
<dbReference type="PRINTS" id="PR00039">
    <property type="entry name" value="HTHLYSR"/>
</dbReference>
<accession>A0A1R4LI60</accession>
<feature type="domain" description="HTH lysR-type" evidence="5">
    <location>
        <begin position="21"/>
        <end position="73"/>
    </location>
</feature>
<evidence type="ECO:0000256" key="1">
    <source>
        <dbReference type="ARBA" id="ARBA00009437"/>
    </source>
</evidence>
<comment type="similarity">
    <text evidence="1">Belongs to the LysR transcriptional regulatory family.</text>
</comment>
<evidence type="ECO:0000256" key="4">
    <source>
        <dbReference type="ARBA" id="ARBA00023163"/>
    </source>
</evidence>
<keyword evidence="4" id="KW-0804">Transcription</keyword>
<dbReference type="InterPro" id="IPR036390">
    <property type="entry name" value="WH_DNA-bd_sf"/>
</dbReference>
<dbReference type="EMBL" id="FULE01000022">
    <property type="protein sequence ID" value="SJN56017.1"/>
    <property type="molecule type" value="Genomic_DNA"/>
</dbReference>
<dbReference type="InterPro" id="IPR036388">
    <property type="entry name" value="WH-like_DNA-bd_sf"/>
</dbReference>
<dbReference type="InterPro" id="IPR000847">
    <property type="entry name" value="LysR_HTH_N"/>
</dbReference>
<gene>
    <name evidence="6" type="primary">benM</name>
    <name evidence="6" type="ORF">VR7878_01554</name>
</gene>
<keyword evidence="2" id="KW-0805">Transcription regulation</keyword>
<dbReference type="Pfam" id="PF00126">
    <property type="entry name" value="HTH_1"/>
    <property type="match status" value="1"/>
</dbReference>
<dbReference type="Pfam" id="PF03466">
    <property type="entry name" value="LysR_substrate"/>
    <property type="match status" value="1"/>
</dbReference>
<dbReference type="CDD" id="cd05466">
    <property type="entry name" value="PBP2_LTTR_substrate"/>
    <property type="match status" value="1"/>
</dbReference>
<evidence type="ECO:0000313" key="7">
    <source>
        <dbReference type="Proteomes" id="UP000188276"/>
    </source>
</evidence>
<dbReference type="PANTHER" id="PTHR30419">
    <property type="entry name" value="HTH-TYPE TRANSCRIPTIONAL REGULATOR YBHD"/>
    <property type="match status" value="1"/>
</dbReference>
<keyword evidence="7" id="KW-1185">Reference proteome</keyword>
<dbReference type="PANTHER" id="PTHR30419:SF28">
    <property type="entry name" value="HTH-TYPE TRANSCRIPTIONAL REGULATOR BSDA"/>
    <property type="match status" value="1"/>
</dbReference>
<dbReference type="Proteomes" id="UP000188276">
    <property type="component" value="Unassembled WGS sequence"/>
</dbReference>
<dbReference type="SUPFAM" id="SSF53850">
    <property type="entry name" value="Periplasmic binding protein-like II"/>
    <property type="match status" value="1"/>
</dbReference>
<dbReference type="GO" id="GO:0005829">
    <property type="term" value="C:cytosol"/>
    <property type="evidence" value="ECO:0007669"/>
    <property type="project" value="TreeGrafter"/>
</dbReference>
<name>A0A1R4LI60_VIBR1</name>
<dbReference type="AlphaFoldDB" id="A0A1R4LI60"/>
<dbReference type="InterPro" id="IPR050950">
    <property type="entry name" value="HTH-type_LysR_regulators"/>
</dbReference>
<dbReference type="GO" id="GO:0003677">
    <property type="term" value="F:DNA binding"/>
    <property type="evidence" value="ECO:0007669"/>
    <property type="project" value="UniProtKB-KW"/>
</dbReference>
<dbReference type="STRING" id="1123498.VR7878_01554"/>
<dbReference type="Gene3D" id="3.40.190.290">
    <property type="match status" value="1"/>
</dbReference>
<evidence type="ECO:0000256" key="2">
    <source>
        <dbReference type="ARBA" id="ARBA00023015"/>
    </source>
</evidence>